<dbReference type="EMBL" id="CABIKO010000005">
    <property type="protein sequence ID" value="VVA12447.1"/>
    <property type="molecule type" value="Genomic_DNA"/>
</dbReference>
<keyword evidence="14" id="KW-1185">Reference proteome</keyword>
<evidence type="ECO:0000256" key="5">
    <source>
        <dbReference type="ARBA" id="ARBA00022692"/>
    </source>
</evidence>
<evidence type="ECO:0000313" key="11">
    <source>
        <dbReference type="EMBL" id="KAI5346374.1"/>
    </source>
</evidence>
<evidence type="ECO:0000256" key="2">
    <source>
        <dbReference type="ARBA" id="ARBA00004643"/>
    </source>
</evidence>
<sequence length="109" mass="12342">MLWLVHKSVFKWANNSGHKLTFFGVSGRSEKVNKKAVSFPLHLRISVTFQSWVLPLTICSQLQVSSHFIFTKMIDDQGLGIVANLLGIFIFVLVIAYHYVTADPKYEGN</sequence>
<evidence type="ECO:0000256" key="3">
    <source>
        <dbReference type="ARBA" id="ARBA00007685"/>
    </source>
</evidence>
<comment type="similarity">
    <text evidence="3">Belongs to the OST4 family.</text>
</comment>
<accession>A0A5E4E9F8</accession>
<keyword evidence="6" id="KW-0256">Endoplasmic reticulum</keyword>
<name>A0A5E4E9F8_PRUDU</name>
<evidence type="ECO:0000313" key="12">
    <source>
        <dbReference type="EMBL" id="VVA12447.1"/>
    </source>
</evidence>
<comment type="subunit">
    <text evidence="4">Component of the oligosaccharyltransferase (OST) complex.</text>
</comment>
<evidence type="ECO:0000256" key="7">
    <source>
        <dbReference type="ARBA" id="ARBA00022968"/>
    </source>
</evidence>
<dbReference type="InterPro" id="IPR044165">
    <property type="entry name" value="OST4_plant"/>
</dbReference>
<dbReference type="Proteomes" id="UP001054821">
    <property type="component" value="Chromosome 2"/>
</dbReference>
<organism evidence="12 13">
    <name type="scientific">Prunus dulcis</name>
    <name type="common">Almond</name>
    <name type="synonym">Amygdalus dulcis</name>
    <dbReference type="NCBI Taxonomy" id="3755"/>
    <lineage>
        <taxon>Eukaryota</taxon>
        <taxon>Viridiplantae</taxon>
        <taxon>Streptophyta</taxon>
        <taxon>Embryophyta</taxon>
        <taxon>Tracheophyta</taxon>
        <taxon>Spermatophyta</taxon>
        <taxon>Magnoliopsida</taxon>
        <taxon>eudicotyledons</taxon>
        <taxon>Gunneridae</taxon>
        <taxon>Pentapetalae</taxon>
        <taxon>rosids</taxon>
        <taxon>fabids</taxon>
        <taxon>Rosales</taxon>
        <taxon>Rosaceae</taxon>
        <taxon>Amygdaloideae</taxon>
        <taxon>Amygdaleae</taxon>
        <taxon>Prunus</taxon>
    </lineage>
</organism>
<dbReference type="Gramene" id="VVA12447">
    <property type="protein sequence ID" value="VVA12447"/>
    <property type="gene ID" value="Prudul26B025794"/>
</dbReference>
<protein>
    <submittedName>
        <fullName evidence="12">PREDICTED: dolichyl-diphosphooligosaccharide--glycosyltransferase</fullName>
    </submittedName>
</protein>
<comment type="function">
    <text evidence="1">Subunit of the oligosaccharyl transferase (OST) complex that catalyzes the initial transfer of a defined glycan (Glc(3)Man(9)GlcNAc(2) in eukaryotes) from the lipid carrier dolichol-pyrophosphate to an asparagine residue within an Asn-X-Ser/Thr consensus motif in nascent polypeptide chains, the first step in protein N-glycosylation. N-glycosylation occurs cotranslationally and the complex associates with the Sec61 complex at the channel-forming translocon complex that mediates protein translocation across the endoplasmic reticulum (ER). All subunits are required for a maximal enzyme activity.</text>
</comment>
<dbReference type="InterPro" id="IPR018943">
    <property type="entry name" value="Oligosaccaryltransferase"/>
</dbReference>
<evidence type="ECO:0000256" key="1">
    <source>
        <dbReference type="ARBA" id="ARBA00002791"/>
    </source>
</evidence>
<keyword evidence="12" id="KW-0808">Transferase</keyword>
<reference evidence="11 14" key="3">
    <citation type="journal article" date="2022" name="G3 (Bethesda)">
        <title>Whole-genome sequence and methylome profiling of the almond [Prunus dulcis (Mill.) D.A. Webb] cultivar 'Nonpareil'.</title>
        <authorList>
            <person name="D'Amico-Willman K.M."/>
            <person name="Ouma W.Z."/>
            <person name="Meulia T."/>
            <person name="Sideli G.M."/>
            <person name="Gradziel T.M."/>
            <person name="Fresnedo-Ramirez J."/>
        </authorList>
    </citation>
    <scope>NUCLEOTIDE SEQUENCE [LARGE SCALE GENOMIC DNA]</scope>
    <source>
        <strain evidence="11">Clone GOH B32 T37-40</strain>
    </source>
</reference>
<keyword evidence="8 10" id="KW-1133">Transmembrane helix</keyword>
<dbReference type="GO" id="GO:0005789">
    <property type="term" value="C:endoplasmic reticulum membrane"/>
    <property type="evidence" value="ECO:0007669"/>
    <property type="project" value="UniProtKB-SubCell"/>
</dbReference>
<reference evidence="12" key="1">
    <citation type="submission" date="2019-07" db="EMBL/GenBank/DDBJ databases">
        <authorList>
            <person name="Alioto T."/>
            <person name="Alioto T."/>
            <person name="Gomez Garrido J."/>
        </authorList>
    </citation>
    <scope>NUCLEOTIDE SEQUENCE</scope>
</reference>
<proteinExistence type="inferred from homology"/>
<evidence type="ECO:0000313" key="13">
    <source>
        <dbReference type="Proteomes" id="UP000327085"/>
    </source>
</evidence>
<evidence type="ECO:0000256" key="10">
    <source>
        <dbReference type="SAM" id="Phobius"/>
    </source>
</evidence>
<dbReference type="AlphaFoldDB" id="A0A5E4E9F8"/>
<dbReference type="Proteomes" id="UP000327085">
    <property type="component" value="Chromosome 2"/>
</dbReference>
<keyword evidence="9 10" id="KW-0472">Membrane</keyword>
<evidence type="ECO:0000256" key="6">
    <source>
        <dbReference type="ARBA" id="ARBA00022824"/>
    </source>
</evidence>
<evidence type="ECO:0000256" key="9">
    <source>
        <dbReference type="ARBA" id="ARBA00023136"/>
    </source>
</evidence>
<dbReference type="Pfam" id="PF10215">
    <property type="entry name" value="Ost4"/>
    <property type="match status" value="1"/>
</dbReference>
<keyword evidence="7" id="KW-0735">Signal-anchor</keyword>
<dbReference type="GO" id="GO:0016740">
    <property type="term" value="F:transferase activity"/>
    <property type="evidence" value="ECO:0007669"/>
    <property type="project" value="UniProtKB-KW"/>
</dbReference>
<dbReference type="InterPro" id="IPR036330">
    <property type="entry name" value="Ost4p_sf"/>
</dbReference>
<dbReference type="PANTHER" id="PTHR28677:SF8">
    <property type="entry name" value="OLIGOSACCARYLTRANSFERASE"/>
    <property type="match status" value="1"/>
</dbReference>
<comment type="subcellular location">
    <subcellularLocation>
        <location evidence="2">Endoplasmic reticulum membrane</location>
        <topology evidence="2">Single-pass type III membrane protein</topology>
    </subcellularLocation>
</comment>
<dbReference type="PANTHER" id="PTHR28677">
    <property type="entry name" value="DOLICHYL-DIPHOSPHOOLIGOSACCHARIDE--PROTEIN GLYCOSYLTRANSFERASE SUBUNIT 4A-RELATED"/>
    <property type="match status" value="1"/>
</dbReference>
<keyword evidence="5 10" id="KW-0812">Transmembrane</keyword>
<evidence type="ECO:0000256" key="8">
    <source>
        <dbReference type="ARBA" id="ARBA00022989"/>
    </source>
</evidence>
<dbReference type="SUPFAM" id="SSF103464">
    <property type="entry name" value="Oligosaccharyltransferase subunit ost4p"/>
    <property type="match status" value="1"/>
</dbReference>
<evidence type="ECO:0000313" key="14">
    <source>
        <dbReference type="Proteomes" id="UP001054821"/>
    </source>
</evidence>
<reference evidence="13" key="2">
    <citation type="journal article" date="2020" name="Plant J.">
        <title>Transposons played a major role in the diversification between the closely related almond and peach genomes: results from the almond genome sequence.</title>
        <authorList>
            <person name="Alioto T."/>
            <person name="Alexiou K.G."/>
            <person name="Bardil A."/>
            <person name="Barteri F."/>
            <person name="Castanera R."/>
            <person name="Cruz F."/>
            <person name="Dhingra A."/>
            <person name="Duval H."/>
            <person name="Fernandez I Marti A."/>
            <person name="Frias L."/>
            <person name="Galan B."/>
            <person name="Garcia J.L."/>
            <person name="Howad W."/>
            <person name="Gomez-Garrido J."/>
            <person name="Gut M."/>
            <person name="Julca I."/>
            <person name="Morata J."/>
            <person name="Puigdomenech P."/>
            <person name="Ribeca P."/>
            <person name="Rubio Cabetas M.J."/>
            <person name="Vlasova A."/>
            <person name="Wirthensohn M."/>
            <person name="Garcia-Mas J."/>
            <person name="Gabaldon T."/>
            <person name="Casacuberta J.M."/>
            <person name="Arus P."/>
        </authorList>
    </citation>
    <scope>NUCLEOTIDE SEQUENCE [LARGE SCALE GENOMIC DNA]</scope>
    <source>
        <strain evidence="13">cv. Texas</strain>
    </source>
</reference>
<gene>
    <name evidence="12" type="ORF">ALMOND_2B025794</name>
    <name evidence="11" type="ORF">L3X38_014253</name>
</gene>
<feature type="transmembrane region" description="Helical" evidence="10">
    <location>
        <begin position="79"/>
        <end position="100"/>
    </location>
</feature>
<evidence type="ECO:0000256" key="4">
    <source>
        <dbReference type="ARBA" id="ARBA00011157"/>
    </source>
</evidence>
<dbReference type="InParanoid" id="A0A5E4E9F8"/>
<dbReference type="EMBL" id="JAJFAZ020000002">
    <property type="protein sequence ID" value="KAI5346374.1"/>
    <property type="molecule type" value="Genomic_DNA"/>
</dbReference>